<evidence type="ECO:0000256" key="7">
    <source>
        <dbReference type="ARBA" id="ARBA00022837"/>
    </source>
</evidence>
<dbReference type="InterPro" id="IPR013517">
    <property type="entry name" value="FG-GAP"/>
</dbReference>
<dbReference type="SUPFAM" id="SSF69179">
    <property type="entry name" value="Integrin domains"/>
    <property type="match status" value="5"/>
</dbReference>
<evidence type="ECO:0000256" key="4">
    <source>
        <dbReference type="ARBA" id="ARBA00022723"/>
    </source>
</evidence>
<dbReference type="InterPro" id="IPR013519">
    <property type="entry name" value="Int_alpha_beta-p"/>
</dbReference>
<dbReference type="EMBL" id="JH000306">
    <property type="protein sequence ID" value="EGV92178.1"/>
    <property type="molecule type" value="Genomic_DNA"/>
</dbReference>
<keyword evidence="9 17" id="KW-0130">Cell adhesion</keyword>
<dbReference type="Gene3D" id="3.40.50.410">
    <property type="entry name" value="von Willebrand factor, type A domain"/>
    <property type="match status" value="2"/>
</dbReference>
<evidence type="ECO:0000256" key="11">
    <source>
        <dbReference type="ARBA" id="ARBA00023037"/>
    </source>
</evidence>
<dbReference type="GO" id="GO:0007160">
    <property type="term" value="P:cell-matrix adhesion"/>
    <property type="evidence" value="ECO:0007669"/>
    <property type="project" value="TreeGrafter"/>
</dbReference>
<dbReference type="GO" id="GO:0005178">
    <property type="term" value="F:integrin binding"/>
    <property type="evidence" value="ECO:0007669"/>
    <property type="project" value="TreeGrafter"/>
</dbReference>
<keyword evidence="15" id="KW-0325">Glycoprotein</keyword>
<dbReference type="PRINTS" id="PR01185">
    <property type="entry name" value="INTEGRINA"/>
</dbReference>
<dbReference type="FunCoup" id="G3HDZ7">
    <property type="interactions" value="662"/>
</dbReference>
<dbReference type="InterPro" id="IPR002035">
    <property type="entry name" value="VWF_A"/>
</dbReference>
<feature type="non-terminal residue" evidence="19">
    <location>
        <position position="1"/>
    </location>
</feature>
<evidence type="ECO:0000256" key="6">
    <source>
        <dbReference type="ARBA" id="ARBA00022737"/>
    </source>
</evidence>
<feature type="repeat" description="FG-GAP" evidence="16">
    <location>
        <begin position="600"/>
        <end position="660"/>
    </location>
</feature>
<dbReference type="InterPro" id="IPR000413">
    <property type="entry name" value="Integrin_alpha"/>
</dbReference>
<dbReference type="FunFam" id="3.40.50.410:FF:000012">
    <property type="entry name" value="Integrin, alpha 10"/>
    <property type="match status" value="2"/>
</dbReference>
<feature type="repeat" description="FG-GAP" evidence="16">
    <location>
        <begin position="12"/>
        <end position="73"/>
    </location>
</feature>
<keyword evidence="7" id="KW-0106">Calcium</keyword>
<dbReference type="CDD" id="cd01469">
    <property type="entry name" value="vWA_integrins_alpha_subunit"/>
    <property type="match status" value="2"/>
</dbReference>
<evidence type="ECO:0000256" key="5">
    <source>
        <dbReference type="ARBA" id="ARBA00022729"/>
    </source>
</evidence>
<feature type="repeat" description="FG-GAP" evidence="16">
    <location>
        <begin position="1338"/>
        <end position="1396"/>
    </location>
</feature>
<keyword evidence="6" id="KW-0677">Repeat</keyword>
<dbReference type="InterPro" id="IPR048285">
    <property type="entry name" value="Integrin_alpha_Ig-like_2"/>
</dbReference>
<accession>G3HDZ7</accession>
<feature type="repeat" description="FG-GAP" evidence="16">
    <location>
        <begin position="538"/>
        <end position="596"/>
    </location>
</feature>
<dbReference type="GO" id="GO:0033627">
    <property type="term" value="P:cell adhesion mediated by integrin"/>
    <property type="evidence" value="ECO:0007669"/>
    <property type="project" value="TreeGrafter"/>
</dbReference>
<dbReference type="Pfam" id="PF20805">
    <property type="entry name" value="Integrin_A_Ig_2"/>
    <property type="match status" value="1"/>
</dbReference>
<dbReference type="Pfam" id="PF01839">
    <property type="entry name" value="FG-GAP"/>
    <property type="match status" value="4"/>
</dbReference>
<dbReference type="PROSITE" id="PS50234">
    <property type="entry name" value="VWFA"/>
    <property type="match status" value="2"/>
</dbReference>
<dbReference type="SMART" id="SM00191">
    <property type="entry name" value="Int_alpha"/>
    <property type="match status" value="9"/>
</dbReference>
<dbReference type="PRINTS" id="PR00453">
    <property type="entry name" value="VWFADOMAIN"/>
</dbReference>
<dbReference type="Gene3D" id="2.60.40.1530">
    <property type="entry name" value="ntegrin, alpha v. Chain A, domain 4"/>
    <property type="match status" value="1"/>
</dbReference>
<dbReference type="InterPro" id="IPR032695">
    <property type="entry name" value="Integrin_dom_sf"/>
</dbReference>
<keyword evidence="14 17" id="KW-0675">Receptor</keyword>
<evidence type="ECO:0000256" key="14">
    <source>
        <dbReference type="ARBA" id="ARBA00023170"/>
    </source>
</evidence>
<dbReference type="SUPFAM" id="SSF69318">
    <property type="entry name" value="Integrin alpha N-terminal domain"/>
    <property type="match status" value="2"/>
</dbReference>
<evidence type="ECO:0000256" key="2">
    <source>
        <dbReference type="ARBA" id="ARBA00008054"/>
    </source>
</evidence>
<dbReference type="Pfam" id="PF00092">
    <property type="entry name" value="VWA"/>
    <property type="match status" value="2"/>
</dbReference>
<dbReference type="Gene3D" id="2.60.40.1510">
    <property type="entry name" value="ntegrin, alpha v. Chain A, domain 3"/>
    <property type="match status" value="1"/>
</dbReference>
<reference evidence="20" key="1">
    <citation type="journal article" date="2011" name="Nat. Biotechnol.">
        <title>The genomic sequence of the Chinese hamster ovary (CHO)-K1 cell line.</title>
        <authorList>
            <person name="Xu X."/>
            <person name="Nagarajan H."/>
            <person name="Lewis N.E."/>
            <person name="Pan S."/>
            <person name="Cai Z."/>
            <person name="Liu X."/>
            <person name="Chen W."/>
            <person name="Xie M."/>
            <person name="Wang W."/>
            <person name="Hammond S."/>
            <person name="Andersen M.R."/>
            <person name="Neff N."/>
            <person name="Passarelli B."/>
            <person name="Koh W."/>
            <person name="Fan H.C."/>
            <person name="Wang J."/>
            <person name="Gui Y."/>
            <person name="Lee K.H."/>
            <person name="Betenbaugh M.J."/>
            <person name="Quake S.R."/>
            <person name="Famili I."/>
            <person name="Palsson B.O."/>
            <person name="Wang J."/>
        </authorList>
    </citation>
    <scope>NUCLEOTIDE SEQUENCE [LARGE SCALE GENOMIC DNA]</scope>
    <source>
        <strain evidence="20">CHO K1 cell line</strain>
    </source>
</reference>
<keyword evidence="4" id="KW-0479">Metal-binding</keyword>
<dbReference type="PANTHER" id="PTHR23220:SF22">
    <property type="entry name" value="INTEGRIN ALPHA-1"/>
    <property type="match status" value="1"/>
</dbReference>
<dbReference type="Pfam" id="PF08441">
    <property type="entry name" value="Integrin_A_Ig_1"/>
    <property type="match status" value="1"/>
</dbReference>
<evidence type="ECO:0000256" key="8">
    <source>
        <dbReference type="ARBA" id="ARBA00022842"/>
    </source>
</evidence>
<evidence type="ECO:0000256" key="13">
    <source>
        <dbReference type="ARBA" id="ARBA00023157"/>
    </source>
</evidence>
<keyword evidence="13" id="KW-1015">Disulfide bond</keyword>
<dbReference type="Proteomes" id="UP000001075">
    <property type="component" value="Unassembled WGS sequence"/>
</dbReference>
<dbReference type="PROSITE" id="PS51470">
    <property type="entry name" value="FG_GAP"/>
    <property type="match status" value="8"/>
</dbReference>
<evidence type="ECO:0000256" key="17">
    <source>
        <dbReference type="RuleBase" id="RU003762"/>
    </source>
</evidence>
<feature type="repeat" description="FG-GAP" evidence="16">
    <location>
        <begin position="457"/>
        <end position="519"/>
    </location>
</feature>
<dbReference type="InParanoid" id="G3HDZ7"/>
<dbReference type="SUPFAM" id="SSF53300">
    <property type="entry name" value="vWA-like"/>
    <property type="match status" value="2"/>
</dbReference>
<name>G3HDZ7_CRIGR</name>
<keyword evidence="8" id="KW-0460">Magnesium</keyword>
<dbReference type="Pfam" id="PF20806">
    <property type="entry name" value="Integrin_A_Ig_3"/>
    <property type="match status" value="1"/>
</dbReference>
<dbReference type="STRING" id="10029.G3HDZ7"/>
<comment type="subcellular location">
    <subcellularLocation>
        <location evidence="1 17">Membrane</location>
        <topology evidence="1 17">Single-pass type I membrane protein</topology>
    </subcellularLocation>
</comment>
<dbReference type="GO" id="GO:0009897">
    <property type="term" value="C:external side of plasma membrane"/>
    <property type="evidence" value="ECO:0007669"/>
    <property type="project" value="TreeGrafter"/>
</dbReference>
<evidence type="ECO:0000259" key="18">
    <source>
        <dbReference type="PROSITE" id="PS50234"/>
    </source>
</evidence>
<proteinExistence type="inferred from homology"/>
<evidence type="ECO:0000256" key="1">
    <source>
        <dbReference type="ARBA" id="ARBA00004479"/>
    </source>
</evidence>
<feature type="repeat" description="FG-GAP" evidence="16">
    <location>
        <begin position="1400"/>
        <end position="1462"/>
    </location>
</feature>
<dbReference type="GO" id="GO:0016477">
    <property type="term" value="P:cell migration"/>
    <property type="evidence" value="ECO:0007669"/>
    <property type="project" value="UniProtKB-ARBA"/>
</dbReference>
<dbReference type="Gene3D" id="2.130.10.130">
    <property type="entry name" value="Integrin alpha, N-terminal"/>
    <property type="match status" value="2"/>
</dbReference>
<keyword evidence="10" id="KW-1133">Transmembrane helix</keyword>
<keyword evidence="3" id="KW-0812">Transmembrane</keyword>
<evidence type="ECO:0000256" key="16">
    <source>
        <dbReference type="PROSITE-ProRule" id="PRU00803"/>
    </source>
</evidence>
<feature type="domain" description="VWFA" evidence="18">
    <location>
        <begin position="1044"/>
        <end position="1231"/>
    </location>
</feature>
<keyword evidence="12" id="KW-0472">Membrane</keyword>
<evidence type="ECO:0000256" key="10">
    <source>
        <dbReference type="ARBA" id="ARBA00022989"/>
    </source>
</evidence>
<protein>
    <submittedName>
        <fullName evidence="19">Integrin alpha-1</fullName>
    </submittedName>
</protein>
<dbReference type="GO" id="GO:0008305">
    <property type="term" value="C:integrin complex"/>
    <property type="evidence" value="ECO:0007669"/>
    <property type="project" value="InterPro"/>
</dbReference>
<dbReference type="eggNOG" id="KOG3637">
    <property type="taxonomic scope" value="Eukaryota"/>
</dbReference>
<dbReference type="InterPro" id="IPR013649">
    <property type="entry name" value="Integrin_alpha_Ig-like_1"/>
</dbReference>
<dbReference type="GO" id="GO:0007229">
    <property type="term" value="P:integrin-mediated signaling pathway"/>
    <property type="evidence" value="ECO:0007669"/>
    <property type="project" value="UniProtKB-KW"/>
</dbReference>
<dbReference type="GO" id="GO:0098609">
    <property type="term" value="P:cell-cell adhesion"/>
    <property type="evidence" value="ECO:0007669"/>
    <property type="project" value="TreeGrafter"/>
</dbReference>
<feature type="domain" description="VWFA" evidence="18">
    <location>
        <begin position="154"/>
        <end position="337"/>
    </location>
</feature>
<gene>
    <name evidence="19" type="ORF">I79_008766</name>
</gene>
<dbReference type="FunFam" id="2.130.10.130:FF:000001">
    <property type="entry name" value="Integrin subunit alpha 10"/>
    <property type="match status" value="1"/>
</dbReference>
<dbReference type="InterPro" id="IPR028994">
    <property type="entry name" value="Integrin_alpha_N"/>
</dbReference>
<evidence type="ECO:0000313" key="19">
    <source>
        <dbReference type="EMBL" id="EGV92178.1"/>
    </source>
</evidence>
<dbReference type="InterPro" id="IPR048286">
    <property type="entry name" value="Integrin_alpha_Ig-like_3"/>
</dbReference>
<dbReference type="SMART" id="SM00327">
    <property type="entry name" value="VWA"/>
    <property type="match status" value="2"/>
</dbReference>
<dbReference type="Gene3D" id="2.60.40.1460">
    <property type="entry name" value="Integrin domains. Chain A, domain 2"/>
    <property type="match status" value="3"/>
</dbReference>
<sequence length="1854" mass="204230">LKVILGFCISFNVDVKNSMNFSGPVEDMFGYTVQQYENEEGKWVLIGSPLVGQPKARTGDVYKCPVGRERPMPCVKLDLPVNTSIPNVTEIKENMTFGSTLVTNPNGGFLACGPLYAYRCGHLHYTTGICSDVSPTFQVVNSFAPVQECSTQLDIVIVLDGSNSIYPWESVTAFLNDLLQRMDIGPKQTQVGIVQYGENVTHEFNLNKYSSTEEVLVAAKKIGRRGGLQTMTALGIDTARKEAFTEARGARRGVKKVMVIVTDGESHDNYRLKQVIQDCEDENIQRFSIAILGHYNRGNLSSAKFVEEIKSIASEPTEKHFFNVSDELALVTIVKALGERIFALEATADQSAASFEMEMSQTGFSAHYSQDWVMLGAVGAYDWNGTVVMQKANQIVIPQNTTFQTEPTKMNEPLASYLGYTVNSATVPGDVLYVAGQPRYNHTGQVVIYKMEDGNIKILQTLRGEQIGSYFGSVLTTIDTDKDSYTDLLLVGAPMYMGTEKEEQGKVYVYAVNQTRFEYQMSLEPIKQTCCSSLKDNSCKKENKNEPCGARFGTAIAAVKDLNVDGFNDVVIGAPLEDDHAGAVYIYHGSDKTIKKEYAQRIPSGGDGKNLKFFGQSIHGEMDLNGDGLTDVTIGGLGGAALFWARDVAVVKVTMNFEPNKVNIQKKNCRVEGKETVCINATICFYAKLKSKEDSVYEAGQDKHDFQDSVRVTLDFNLTDPENGPVLDDALPNSVHEHIPFAKDCGNKEKCITDLTLDVSTTEKRLLIVRSQNDKFNLSLTVENKRDSAYNTRTIVQYSPNLIFSGIEGIQKDSCESNRNITCRVGYPFLKTGEMVTFKIIFQFNTSHLAENAIIHLIATSDSEEPPQSLYDNEVNISIPVKYEVGLQFHSSSSEHHISIGANETIPELINSTSDIGNEINVFYMHVNCEPRSLEDPFGINSGKKMKISKSEDLKRGTIQLAIQISKDGVPGRVPLWVILLSAFAGLLLLMLLILALWKTCGPLWAHQCGNQYYATGICSDISPDFQSLTSFSPAVQACPSLVDVVVVCDESNSIYPWDAVKNFLEKFVQGLDIGPKKTQVALIQYANEPRVIFNFNTYKTKEKIVEATSLTSQYGGDLTNTFKAIEFARKHAYLPSSGGRPGATKVMVVVTDGESHDGSMLKQEIQKCNDIEILRFGIAVLGYLNRNALDTKNLIKEIKAIASTPTERYFFNVADEAALLEKAGTLGEHIFSIEGYSVAAISTEKGVHFVAGAPRANYTGQIVLYSVNKDGKVTVIQSHRGDQIGSYFGSVLCSVDVDRDSITDVLLVGAPTYMNDLKKEEGKVYLFTITKGILNQHQFLEGPEGTGNARFGSAIAALSDINMDGFNDVIVGSPVENENSGAVYIYNGHQGTIHTKYSQKILGSDGAFKSHLQFFGRSLDGYGDLNGDSITDVSIGALGQVVQLWSQSIADVVIEASFSPDKITLLNKEAKITLKLCFRANFKPTGQNHQVAILFNMTLDADRYSSRVTSRGTFRENNERFLQKNVIVTQVQKCSEYHISIQKPSDVVNPLDLRVDISLKNPGTSPALEAYSDTVKVFSVDGTEVSCQVGASQKSVTCDVGYPALNSEQEVTFTINFDFNFQNLHNQASIHFQAFSESQEANKADNSVSLKIPLLYDAEIHLTRSTNINFCEISSDKNAPSVINSVEEIGPKFIFSLKVTTGSSPVSMASVTIHIPQYTKAKNPLLYLTGVQTDEAGDISCTAEINPLKLGHESFPVAFKSENFWHTKELDCTTTSCSDITCWLKELHPKTEYFINVTTRVWNRTFAASTFQTVQLTAAAEMDTHNPQLYVIEDKTVTVSVCCVTPWDGHSSA</sequence>
<keyword evidence="5" id="KW-0732">Signal</keyword>
<evidence type="ECO:0000256" key="3">
    <source>
        <dbReference type="ARBA" id="ARBA00022692"/>
    </source>
</evidence>
<keyword evidence="11 17" id="KW-0401">Integrin</keyword>
<evidence type="ECO:0000256" key="15">
    <source>
        <dbReference type="ARBA" id="ARBA00023180"/>
    </source>
</evidence>
<dbReference type="Gene3D" id="1.20.5.930">
    <property type="entry name" value="Bicelle-embedded integrin alpha(iib) transmembrane segment"/>
    <property type="match status" value="1"/>
</dbReference>
<feature type="repeat" description="FG-GAP" evidence="16">
    <location>
        <begin position="83"/>
        <end position="142"/>
    </location>
</feature>
<evidence type="ECO:0000256" key="12">
    <source>
        <dbReference type="ARBA" id="ARBA00023136"/>
    </source>
</evidence>
<evidence type="ECO:0000313" key="20">
    <source>
        <dbReference type="Proteomes" id="UP000001075"/>
    </source>
</evidence>
<comment type="similarity">
    <text evidence="2 17">Belongs to the integrin alpha chain family.</text>
</comment>
<organism evidence="19 20">
    <name type="scientific">Cricetulus griseus</name>
    <name type="common">Chinese hamster</name>
    <name type="synonym">Cricetulus barabensis griseus</name>
    <dbReference type="NCBI Taxonomy" id="10029"/>
    <lineage>
        <taxon>Eukaryota</taxon>
        <taxon>Metazoa</taxon>
        <taxon>Chordata</taxon>
        <taxon>Craniata</taxon>
        <taxon>Vertebrata</taxon>
        <taxon>Euteleostomi</taxon>
        <taxon>Mammalia</taxon>
        <taxon>Eutheria</taxon>
        <taxon>Euarchontoglires</taxon>
        <taxon>Glires</taxon>
        <taxon>Rodentia</taxon>
        <taxon>Myomorpha</taxon>
        <taxon>Muroidea</taxon>
        <taxon>Cricetidae</taxon>
        <taxon>Cricetinae</taxon>
        <taxon>Cricetulus</taxon>
    </lineage>
</organism>
<dbReference type="PANTHER" id="PTHR23220">
    <property type="entry name" value="INTEGRIN ALPHA"/>
    <property type="match status" value="1"/>
</dbReference>
<dbReference type="GO" id="GO:0046872">
    <property type="term" value="F:metal ion binding"/>
    <property type="evidence" value="ECO:0007669"/>
    <property type="project" value="UniProtKB-KW"/>
</dbReference>
<dbReference type="InterPro" id="IPR036465">
    <property type="entry name" value="vWFA_dom_sf"/>
</dbReference>
<feature type="repeat" description="FG-GAP" evidence="16">
    <location>
        <begin position="1275"/>
        <end position="1337"/>
    </location>
</feature>
<evidence type="ECO:0000256" key="9">
    <source>
        <dbReference type="ARBA" id="ARBA00022889"/>
    </source>
</evidence>